<gene>
    <name evidence="3" type="ORF">QBC34DRAFT_460036</name>
</gene>
<evidence type="ECO:0000313" key="3">
    <source>
        <dbReference type="EMBL" id="KAK4450838.1"/>
    </source>
</evidence>
<feature type="region of interest" description="Disordered" evidence="1">
    <location>
        <begin position="99"/>
        <end position="121"/>
    </location>
</feature>
<comment type="caution">
    <text evidence="3">The sequence shown here is derived from an EMBL/GenBank/DDBJ whole genome shotgun (WGS) entry which is preliminary data.</text>
</comment>
<evidence type="ECO:0000313" key="4">
    <source>
        <dbReference type="Proteomes" id="UP001321760"/>
    </source>
</evidence>
<dbReference type="AlphaFoldDB" id="A0AAV9GTX4"/>
<name>A0AAV9GTX4_9PEZI</name>
<reference evidence="3" key="1">
    <citation type="journal article" date="2023" name="Mol. Phylogenet. Evol.">
        <title>Genome-scale phylogeny and comparative genomics of the fungal order Sordariales.</title>
        <authorList>
            <person name="Hensen N."/>
            <person name="Bonometti L."/>
            <person name="Westerberg I."/>
            <person name="Brannstrom I.O."/>
            <person name="Guillou S."/>
            <person name="Cros-Aarteil S."/>
            <person name="Calhoun S."/>
            <person name="Haridas S."/>
            <person name="Kuo A."/>
            <person name="Mondo S."/>
            <person name="Pangilinan J."/>
            <person name="Riley R."/>
            <person name="LaButti K."/>
            <person name="Andreopoulos B."/>
            <person name="Lipzen A."/>
            <person name="Chen C."/>
            <person name="Yan M."/>
            <person name="Daum C."/>
            <person name="Ng V."/>
            <person name="Clum A."/>
            <person name="Steindorff A."/>
            <person name="Ohm R.A."/>
            <person name="Martin F."/>
            <person name="Silar P."/>
            <person name="Natvig D.O."/>
            <person name="Lalanne C."/>
            <person name="Gautier V."/>
            <person name="Ament-Velasquez S.L."/>
            <person name="Kruys A."/>
            <person name="Hutchinson M.I."/>
            <person name="Powell A.J."/>
            <person name="Barry K."/>
            <person name="Miller A.N."/>
            <person name="Grigoriev I.V."/>
            <person name="Debuchy R."/>
            <person name="Gladieux P."/>
            <person name="Hiltunen Thoren M."/>
            <person name="Johannesson H."/>
        </authorList>
    </citation>
    <scope>NUCLEOTIDE SEQUENCE</scope>
    <source>
        <strain evidence="3">PSN243</strain>
    </source>
</reference>
<dbReference type="Proteomes" id="UP001321760">
    <property type="component" value="Unassembled WGS sequence"/>
</dbReference>
<reference evidence="3" key="2">
    <citation type="submission" date="2023-05" db="EMBL/GenBank/DDBJ databases">
        <authorList>
            <consortium name="Lawrence Berkeley National Laboratory"/>
            <person name="Steindorff A."/>
            <person name="Hensen N."/>
            <person name="Bonometti L."/>
            <person name="Westerberg I."/>
            <person name="Brannstrom I.O."/>
            <person name="Guillou S."/>
            <person name="Cros-Aarteil S."/>
            <person name="Calhoun S."/>
            <person name="Haridas S."/>
            <person name="Kuo A."/>
            <person name="Mondo S."/>
            <person name="Pangilinan J."/>
            <person name="Riley R."/>
            <person name="Labutti K."/>
            <person name="Andreopoulos B."/>
            <person name="Lipzen A."/>
            <person name="Chen C."/>
            <person name="Yanf M."/>
            <person name="Daum C."/>
            <person name="Ng V."/>
            <person name="Clum A."/>
            <person name="Ohm R."/>
            <person name="Martin F."/>
            <person name="Silar P."/>
            <person name="Natvig D."/>
            <person name="Lalanne C."/>
            <person name="Gautier V."/>
            <person name="Ament-Velasquez S.L."/>
            <person name="Kruys A."/>
            <person name="Hutchinson M.I."/>
            <person name="Powell A.J."/>
            <person name="Barry K."/>
            <person name="Miller A.N."/>
            <person name="Grigoriev I.V."/>
            <person name="Debuchy R."/>
            <person name="Gladieux P."/>
            <person name="Thoren M.H."/>
            <person name="Johannesson H."/>
        </authorList>
    </citation>
    <scope>NUCLEOTIDE SEQUENCE</scope>
    <source>
        <strain evidence="3">PSN243</strain>
    </source>
</reference>
<dbReference type="EMBL" id="MU865931">
    <property type="protein sequence ID" value="KAK4450838.1"/>
    <property type="molecule type" value="Genomic_DNA"/>
</dbReference>
<protein>
    <submittedName>
        <fullName evidence="3">Uncharacterized protein</fullName>
    </submittedName>
</protein>
<keyword evidence="2" id="KW-0732">Signal</keyword>
<sequence length="121" mass="12835">MTAALHVRLSWALLATIFLGLTKPATAANTPDDFPNNLATDLAPLVALFGEQATKRFLSETTTIWDSIIFTATRIGILTAVVSVIREDVAAYLSGVLRESKSQGGRKGSEGDEGVTGDIVE</sequence>
<organism evidence="3 4">
    <name type="scientific">Podospora aff. communis PSN243</name>
    <dbReference type="NCBI Taxonomy" id="3040156"/>
    <lineage>
        <taxon>Eukaryota</taxon>
        <taxon>Fungi</taxon>
        <taxon>Dikarya</taxon>
        <taxon>Ascomycota</taxon>
        <taxon>Pezizomycotina</taxon>
        <taxon>Sordariomycetes</taxon>
        <taxon>Sordariomycetidae</taxon>
        <taxon>Sordariales</taxon>
        <taxon>Podosporaceae</taxon>
        <taxon>Podospora</taxon>
    </lineage>
</organism>
<evidence type="ECO:0000256" key="2">
    <source>
        <dbReference type="SAM" id="SignalP"/>
    </source>
</evidence>
<feature type="signal peptide" evidence="2">
    <location>
        <begin position="1"/>
        <end position="27"/>
    </location>
</feature>
<feature type="compositionally biased region" description="Acidic residues" evidence="1">
    <location>
        <begin position="111"/>
        <end position="121"/>
    </location>
</feature>
<evidence type="ECO:0000256" key="1">
    <source>
        <dbReference type="SAM" id="MobiDB-lite"/>
    </source>
</evidence>
<accession>A0AAV9GTX4</accession>
<proteinExistence type="predicted"/>
<feature type="chain" id="PRO_5043642391" evidence="2">
    <location>
        <begin position="28"/>
        <end position="121"/>
    </location>
</feature>
<keyword evidence="4" id="KW-1185">Reference proteome</keyword>